<dbReference type="RefSeq" id="WP_344688316.1">
    <property type="nucleotide sequence ID" value="NZ_BAAAVV010000003.1"/>
</dbReference>
<sequence>MTATLRGRGLGVREIARRLGRSPSTISRELCRHLRPHDRGVYDGDLARARARERSRRPGRPLLSRDPELRQIVQALLEEEWSPAQIAAHLREAHTDRPAWHLCHETIYQALYHGGKGGLSRALTKKLRTGRPLRKRRRSPMARTPRFAAPGRLLHERPPVVEERARIGGWEGDLIVGRASRSAIGTLVDRRTGYLRLVHLRDGHSAEHLRVAMLPVLADLPTLARETLTWDQGSEMAYHHLLEEHFADGIFFAPPATPWLRGTTRTPTKLLRQYFPKGSDLRTFTLADLRAVEQRINSRPRRRLTWRSPARVMETELAG</sequence>
<gene>
    <name evidence="3" type="ORF">GCM10010531_16760</name>
</gene>
<dbReference type="InterPro" id="IPR053392">
    <property type="entry name" value="Transposase_IS30-like"/>
</dbReference>
<dbReference type="PANTHER" id="PTHR10948">
    <property type="entry name" value="TRANSPOSASE"/>
    <property type="match status" value="1"/>
</dbReference>
<evidence type="ECO:0000313" key="3">
    <source>
        <dbReference type="EMBL" id="GAA3164995.1"/>
    </source>
</evidence>
<protein>
    <submittedName>
        <fullName evidence="3">IS30 family transposase</fullName>
    </submittedName>
</protein>
<feature type="domain" description="Integrase catalytic" evidence="2">
    <location>
        <begin position="154"/>
        <end position="317"/>
    </location>
</feature>
<evidence type="ECO:0000313" key="4">
    <source>
        <dbReference type="Proteomes" id="UP001499924"/>
    </source>
</evidence>
<accession>A0ABP6P2D1</accession>
<evidence type="ECO:0000256" key="1">
    <source>
        <dbReference type="ARBA" id="ARBA00023172"/>
    </source>
</evidence>
<dbReference type="InterPro" id="IPR012337">
    <property type="entry name" value="RNaseH-like_sf"/>
</dbReference>
<dbReference type="PROSITE" id="PS50994">
    <property type="entry name" value="INTEGRASE"/>
    <property type="match status" value="1"/>
</dbReference>
<comment type="caution">
    <text evidence="3">The sequence shown here is derived from an EMBL/GenBank/DDBJ whole genome shotgun (WGS) entry which is preliminary data.</text>
</comment>
<dbReference type="SUPFAM" id="SSF53098">
    <property type="entry name" value="Ribonuclease H-like"/>
    <property type="match status" value="1"/>
</dbReference>
<dbReference type="NCBIfam" id="NF033563">
    <property type="entry name" value="transpos_IS30"/>
    <property type="match status" value="1"/>
</dbReference>
<dbReference type="InterPro" id="IPR051917">
    <property type="entry name" value="Transposase-Integrase"/>
</dbReference>
<evidence type="ECO:0000259" key="2">
    <source>
        <dbReference type="PROSITE" id="PS50994"/>
    </source>
</evidence>
<reference evidence="4" key="1">
    <citation type="journal article" date="2019" name="Int. J. Syst. Evol. Microbiol.">
        <title>The Global Catalogue of Microorganisms (GCM) 10K type strain sequencing project: providing services to taxonomists for standard genome sequencing and annotation.</title>
        <authorList>
            <consortium name="The Broad Institute Genomics Platform"/>
            <consortium name="The Broad Institute Genome Sequencing Center for Infectious Disease"/>
            <person name="Wu L."/>
            <person name="Ma J."/>
        </authorList>
    </citation>
    <scope>NUCLEOTIDE SEQUENCE [LARGE SCALE GENOMIC DNA]</scope>
    <source>
        <strain evidence="4">JCM 15614</strain>
    </source>
</reference>
<dbReference type="InterPro" id="IPR001584">
    <property type="entry name" value="Integrase_cat-core"/>
</dbReference>
<dbReference type="InterPro" id="IPR025246">
    <property type="entry name" value="IS30-like_HTH"/>
</dbReference>
<keyword evidence="4" id="KW-1185">Reference proteome</keyword>
<dbReference type="Proteomes" id="UP001499924">
    <property type="component" value="Unassembled WGS sequence"/>
</dbReference>
<dbReference type="PANTHER" id="PTHR10948:SF23">
    <property type="entry name" value="TRANSPOSASE INSI FOR INSERTION SEQUENCE ELEMENT IS30A-RELATED"/>
    <property type="match status" value="1"/>
</dbReference>
<keyword evidence="1" id="KW-0233">DNA recombination</keyword>
<proteinExistence type="predicted"/>
<dbReference type="Pfam" id="PF13936">
    <property type="entry name" value="HTH_38"/>
    <property type="match status" value="1"/>
</dbReference>
<organism evidence="3 4">
    <name type="scientific">Blastococcus jejuensis</name>
    <dbReference type="NCBI Taxonomy" id="351224"/>
    <lineage>
        <taxon>Bacteria</taxon>
        <taxon>Bacillati</taxon>
        <taxon>Actinomycetota</taxon>
        <taxon>Actinomycetes</taxon>
        <taxon>Geodermatophilales</taxon>
        <taxon>Geodermatophilaceae</taxon>
        <taxon>Blastococcus</taxon>
    </lineage>
</organism>
<name>A0ABP6P2D1_9ACTN</name>
<dbReference type="EMBL" id="BAAAVV010000003">
    <property type="protein sequence ID" value="GAA3164995.1"/>
    <property type="molecule type" value="Genomic_DNA"/>
</dbReference>